<evidence type="ECO:0000313" key="2">
    <source>
        <dbReference type="EMBL" id="KAG2577508.1"/>
    </source>
</evidence>
<dbReference type="Proteomes" id="UP000823388">
    <property type="component" value="Chromosome 6N"/>
</dbReference>
<keyword evidence="3" id="KW-1185">Reference proteome</keyword>
<evidence type="ECO:0000313" key="3">
    <source>
        <dbReference type="Proteomes" id="UP000823388"/>
    </source>
</evidence>
<name>A0A8T0QWZ7_PANVG</name>
<accession>A0A8T0QWZ7</accession>
<protein>
    <submittedName>
        <fullName evidence="2">Uncharacterized protein</fullName>
    </submittedName>
</protein>
<organism evidence="2 3">
    <name type="scientific">Panicum virgatum</name>
    <name type="common">Blackwell switchgrass</name>
    <dbReference type="NCBI Taxonomy" id="38727"/>
    <lineage>
        <taxon>Eukaryota</taxon>
        <taxon>Viridiplantae</taxon>
        <taxon>Streptophyta</taxon>
        <taxon>Embryophyta</taxon>
        <taxon>Tracheophyta</taxon>
        <taxon>Spermatophyta</taxon>
        <taxon>Magnoliopsida</taxon>
        <taxon>Liliopsida</taxon>
        <taxon>Poales</taxon>
        <taxon>Poaceae</taxon>
        <taxon>PACMAD clade</taxon>
        <taxon>Panicoideae</taxon>
        <taxon>Panicodae</taxon>
        <taxon>Paniceae</taxon>
        <taxon>Panicinae</taxon>
        <taxon>Panicum</taxon>
        <taxon>Panicum sect. Hiantes</taxon>
    </lineage>
</organism>
<dbReference type="AlphaFoldDB" id="A0A8T0QWZ7"/>
<proteinExistence type="predicted"/>
<comment type="caution">
    <text evidence="2">The sequence shown here is derived from an EMBL/GenBank/DDBJ whole genome shotgun (WGS) entry which is preliminary data.</text>
</comment>
<feature type="compositionally biased region" description="Pro residues" evidence="1">
    <location>
        <begin position="110"/>
        <end position="123"/>
    </location>
</feature>
<feature type="compositionally biased region" description="Basic residues" evidence="1">
    <location>
        <begin position="16"/>
        <end position="25"/>
    </location>
</feature>
<sequence>MRGEGGGPPGSDRRHVLARRGRRAAGSRECHGPTSPRHGRRAPRLHLASRRGPCPHLQVHLPAAAKPKEEEVLPPPRAGAPKVEEGRGVAARPGLVSRGGCPARTRGTAPAPPPPPPAGPIGRPPVREGGA</sequence>
<feature type="region of interest" description="Disordered" evidence="1">
    <location>
        <begin position="1"/>
        <end position="131"/>
    </location>
</feature>
<dbReference type="EMBL" id="CM029048">
    <property type="protein sequence ID" value="KAG2577508.1"/>
    <property type="molecule type" value="Genomic_DNA"/>
</dbReference>
<feature type="compositionally biased region" description="Basic residues" evidence="1">
    <location>
        <begin position="37"/>
        <end position="49"/>
    </location>
</feature>
<evidence type="ECO:0000256" key="1">
    <source>
        <dbReference type="SAM" id="MobiDB-lite"/>
    </source>
</evidence>
<gene>
    <name evidence="2" type="ORF">PVAP13_6NG105706</name>
</gene>
<reference evidence="2" key="1">
    <citation type="submission" date="2020-05" db="EMBL/GenBank/DDBJ databases">
        <title>WGS assembly of Panicum virgatum.</title>
        <authorList>
            <person name="Lovell J.T."/>
            <person name="Jenkins J."/>
            <person name="Shu S."/>
            <person name="Juenger T.E."/>
            <person name="Schmutz J."/>
        </authorList>
    </citation>
    <scope>NUCLEOTIDE SEQUENCE</scope>
    <source>
        <strain evidence="2">AP13</strain>
    </source>
</reference>